<comment type="caution">
    <text evidence="1">The sequence shown here is derived from an EMBL/GenBank/DDBJ whole genome shotgun (WGS) entry which is preliminary data.</text>
</comment>
<organism evidence="1 2">
    <name type="scientific">Candidatus Cerribacteria bacterium 'Amazon FNV 2010 28 9'</name>
    <dbReference type="NCBI Taxonomy" id="2081795"/>
    <lineage>
        <taxon>Bacteria</taxon>
        <taxon>Candidatus Cerribacteria</taxon>
    </lineage>
</organism>
<sequence length="130" mass="14798">MDNIDRQRYSTLQLTEDEKNELSNNIKTGLIDWLQKFPPEKLGKKINVHYGGAQYAITVNKTSSNGFIVDIDGANSPISSFSVLKEKDNWDVAVVDTGDFDTRKMDDLNTSSFRETLLILFMTDKRDTRS</sequence>
<proteinExistence type="predicted"/>
<protein>
    <submittedName>
        <fullName evidence="1">Uncharacterized protein</fullName>
    </submittedName>
</protein>
<accession>A0A317JS79</accession>
<dbReference type="AlphaFoldDB" id="A0A317JS79"/>
<gene>
    <name evidence="1" type="ORF">C5B42_01670</name>
</gene>
<evidence type="ECO:0000313" key="2">
    <source>
        <dbReference type="Proteomes" id="UP000246104"/>
    </source>
</evidence>
<dbReference type="EMBL" id="PSRQ01000022">
    <property type="protein sequence ID" value="PWU23851.1"/>
    <property type="molecule type" value="Genomic_DNA"/>
</dbReference>
<name>A0A317JS79_9BACT</name>
<dbReference type="Proteomes" id="UP000246104">
    <property type="component" value="Unassembled WGS sequence"/>
</dbReference>
<reference evidence="1 2" key="1">
    <citation type="submission" date="2018-02" db="EMBL/GenBank/DDBJ databases">
        <title>Genomic Reconstructions from Amazon Rainforest and Pasture Soil Reveal Novel Insights into the Physiology of Candidate Phyla in Tropical Sites.</title>
        <authorList>
            <person name="Kroeger M.E."/>
            <person name="Delmont T."/>
            <person name="Eren A.M."/>
            <person name="Guo J."/>
            <person name="Meyer K.M."/>
            <person name="Khan K."/>
            <person name="Rodrigues J.L.M."/>
            <person name="Bohannan B.J.M."/>
            <person name="Tringe S."/>
            <person name="Borges C.D."/>
            <person name="Tiedje J."/>
            <person name="Tsai S.M."/>
            <person name="Nusslein K."/>
        </authorList>
    </citation>
    <scope>NUCLEOTIDE SEQUENCE [LARGE SCALE GENOMIC DNA]</scope>
    <source>
        <strain evidence="1">Amazon FNV 2010 28 9</strain>
    </source>
</reference>
<evidence type="ECO:0000313" key="1">
    <source>
        <dbReference type="EMBL" id="PWU23851.1"/>
    </source>
</evidence>